<feature type="domain" description="RRM" evidence="4">
    <location>
        <begin position="191"/>
        <end position="259"/>
    </location>
</feature>
<dbReference type="InterPro" id="IPR012677">
    <property type="entry name" value="Nucleotide-bd_a/b_plait_sf"/>
</dbReference>
<dbReference type="Proteomes" id="UP000750334">
    <property type="component" value="Unassembled WGS sequence"/>
</dbReference>
<accession>A0A9P7BBW8</accession>
<feature type="domain" description="RRM" evidence="4">
    <location>
        <begin position="103"/>
        <end position="181"/>
    </location>
</feature>
<sequence length="638" mass="73340">MEQFSTTPSLILNDISLEQIDRKLNAMSISTDGKSKVDIVYKNNENELAGKQNNVHFKKSDIKEPCNNTNNKNIIRNENMSKLHTNKKRHDSRSGSTTKVKLIALYIGGLNESVTEDDLKIEFGKYSSLTSVKICYDSKTGHSLGYGYLNFKNQSDVDLCTEEYNYNVVFGNEVKIMPSLRNSLYRKNIGTNVFFSNLPVENKLLTTRAFYDTFKTYGKILSCKLDSRKNIGFVYFADDKAATKVIEDYNNKQYFGSTIVCGLHFDKELRNFPDFDKTKLNLDQNIILQDELSAVGSDCGSDFKLIEEKPLVHPNAIFIKNLPKETTSEQLLEYFCKIGPIKSVYTSDGHEKFPSKWAFLTYKKLSDSHKAIALLNDSKFNGNQIYVTKARPRRYNAEKRTTEFYVILSGMGTICTRDFLEGLCSQERLYFNKFKVTKYNQNNGTFSGLLSCKNVELQNKILQFLNDRLVGGCVIHARLPESLTELELIKQELDLSSEESSLERPKKARNNEKADHIREPLPDKALSKFVPDNSNQLQYFRPNQLNEKTQLSIVEEKLKKQVRKSMNFLQIFKNDDEDMIGSVANYILDVYWCNDICSLQRFLIMLKTNIQYEDILHKQITEALKSLGFFSEPSFTSR</sequence>
<comment type="caution">
    <text evidence="5">The sequence shown here is derived from an EMBL/GenBank/DDBJ whole genome shotgun (WGS) entry which is preliminary data.</text>
</comment>
<dbReference type="Pfam" id="PF00076">
    <property type="entry name" value="RRM_1"/>
    <property type="match status" value="3"/>
</dbReference>
<evidence type="ECO:0000256" key="1">
    <source>
        <dbReference type="ARBA" id="ARBA00022737"/>
    </source>
</evidence>
<dbReference type="InterPro" id="IPR000504">
    <property type="entry name" value="RRM_dom"/>
</dbReference>
<evidence type="ECO:0000313" key="5">
    <source>
        <dbReference type="EMBL" id="KAG0671251.1"/>
    </source>
</evidence>
<dbReference type="GO" id="GO:0003723">
    <property type="term" value="F:RNA binding"/>
    <property type="evidence" value="ECO:0007669"/>
    <property type="project" value="UniProtKB-UniRule"/>
</dbReference>
<dbReference type="AlphaFoldDB" id="A0A9P7BBW8"/>
<dbReference type="SMART" id="SM00360">
    <property type="entry name" value="RRM"/>
    <property type="match status" value="3"/>
</dbReference>
<gene>
    <name evidence="5" type="ORF">C6P45_001015</name>
</gene>
<evidence type="ECO:0000256" key="3">
    <source>
        <dbReference type="PROSITE-ProRule" id="PRU00176"/>
    </source>
</evidence>
<evidence type="ECO:0000313" key="6">
    <source>
        <dbReference type="Proteomes" id="UP000750334"/>
    </source>
</evidence>
<feature type="domain" description="RRM" evidence="4">
    <location>
        <begin position="315"/>
        <end position="392"/>
    </location>
</feature>
<dbReference type="PANTHER" id="PTHR24012">
    <property type="entry name" value="RNA BINDING PROTEIN"/>
    <property type="match status" value="1"/>
</dbReference>
<keyword evidence="6" id="KW-1185">Reference proteome</keyword>
<organism evidence="5 6">
    <name type="scientific">Maudiozyma exigua</name>
    <name type="common">Yeast</name>
    <name type="synonym">Kazachstania exigua</name>
    <dbReference type="NCBI Taxonomy" id="34358"/>
    <lineage>
        <taxon>Eukaryota</taxon>
        <taxon>Fungi</taxon>
        <taxon>Dikarya</taxon>
        <taxon>Ascomycota</taxon>
        <taxon>Saccharomycotina</taxon>
        <taxon>Saccharomycetes</taxon>
        <taxon>Saccharomycetales</taxon>
        <taxon>Saccharomycetaceae</taxon>
        <taxon>Maudiozyma</taxon>
    </lineage>
</organism>
<name>A0A9P7BBW8_MAUEX</name>
<dbReference type="OrthoDB" id="1749473at2759"/>
<dbReference type="EMBL" id="PUHR01000014">
    <property type="protein sequence ID" value="KAG0671251.1"/>
    <property type="molecule type" value="Genomic_DNA"/>
</dbReference>
<evidence type="ECO:0000256" key="2">
    <source>
        <dbReference type="ARBA" id="ARBA00022884"/>
    </source>
</evidence>
<keyword evidence="2 3" id="KW-0694">RNA-binding</keyword>
<evidence type="ECO:0000259" key="4">
    <source>
        <dbReference type="PROSITE" id="PS50102"/>
    </source>
</evidence>
<dbReference type="SUPFAM" id="SSF54928">
    <property type="entry name" value="RNA-binding domain, RBD"/>
    <property type="match status" value="2"/>
</dbReference>
<keyword evidence="1" id="KW-0677">Repeat</keyword>
<protein>
    <recommendedName>
        <fullName evidence="4">RRM domain-containing protein</fullName>
    </recommendedName>
</protein>
<dbReference type="PROSITE" id="PS50102">
    <property type="entry name" value="RRM"/>
    <property type="match status" value="3"/>
</dbReference>
<proteinExistence type="predicted"/>
<dbReference type="CDD" id="cd21602">
    <property type="entry name" value="RRM2_PES4_MIP6"/>
    <property type="match status" value="1"/>
</dbReference>
<reference evidence="5 6" key="1">
    <citation type="submission" date="2020-11" db="EMBL/GenBank/DDBJ databases">
        <title>Kefir isolates.</title>
        <authorList>
            <person name="Marcisauskas S."/>
            <person name="Kim Y."/>
            <person name="Blasche S."/>
        </authorList>
    </citation>
    <scope>NUCLEOTIDE SEQUENCE [LARGE SCALE GENOMIC DNA]</scope>
    <source>
        <strain evidence="5 6">OG2</strain>
    </source>
</reference>
<dbReference type="InterPro" id="IPR035979">
    <property type="entry name" value="RBD_domain_sf"/>
</dbReference>
<dbReference type="Gene3D" id="3.30.70.330">
    <property type="match status" value="3"/>
</dbReference>